<protein>
    <submittedName>
        <fullName evidence="2">Uncharacterized protein</fullName>
    </submittedName>
</protein>
<evidence type="ECO:0000313" key="3">
    <source>
        <dbReference type="Proteomes" id="UP000288216"/>
    </source>
</evidence>
<name>A0A401P7I1_SCYTO</name>
<feature type="region of interest" description="Disordered" evidence="1">
    <location>
        <begin position="47"/>
        <end position="66"/>
    </location>
</feature>
<sequence>MCPSPGAAARLRSPPGRVGRGHVLPGLARITSLGSCECSEAVVAGGQVERRQKRSGQSQKHFSLAS</sequence>
<feature type="compositionally biased region" description="Polar residues" evidence="1">
    <location>
        <begin position="55"/>
        <end position="66"/>
    </location>
</feature>
<evidence type="ECO:0000256" key="1">
    <source>
        <dbReference type="SAM" id="MobiDB-lite"/>
    </source>
</evidence>
<gene>
    <name evidence="2" type="ORF">scyTo_0010496</name>
</gene>
<dbReference type="AlphaFoldDB" id="A0A401P7I1"/>
<organism evidence="2 3">
    <name type="scientific">Scyliorhinus torazame</name>
    <name type="common">Cloudy catshark</name>
    <name type="synonym">Catulus torazame</name>
    <dbReference type="NCBI Taxonomy" id="75743"/>
    <lineage>
        <taxon>Eukaryota</taxon>
        <taxon>Metazoa</taxon>
        <taxon>Chordata</taxon>
        <taxon>Craniata</taxon>
        <taxon>Vertebrata</taxon>
        <taxon>Chondrichthyes</taxon>
        <taxon>Elasmobranchii</taxon>
        <taxon>Galeomorphii</taxon>
        <taxon>Galeoidea</taxon>
        <taxon>Carcharhiniformes</taxon>
        <taxon>Scyliorhinidae</taxon>
        <taxon>Scyliorhinus</taxon>
    </lineage>
</organism>
<proteinExistence type="predicted"/>
<keyword evidence="3" id="KW-1185">Reference proteome</keyword>
<comment type="caution">
    <text evidence="2">The sequence shown here is derived from an EMBL/GenBank/DDBJ whole genome shotgun (WGS) entry which is preliminary data.</text>
</comment>
<dbReference type="Proteomes" id="UP000288216">
    <property type="component" value="Unassembled WGS sequence"/>
</dbReference>
<dbReference type="EMBL" id="BFAA01004538">
    <property type="protein sequence ID" value="GCB69068.1"/>
    <property type="molecule type" value="Genomic_DNA"/>
</dbReference>
<evidence type="ECO:0000313" key="2">
    <source>
        <dbReference type="EMBL" id="GCB69068.1"/>
    </source>
</evidence>
<reference evidence="2 3" key="1">
    <citation type="journal article" date="2018" name="Nat. Ecol. Evol.">
        <title>Shark genomes provide insights into elasmobranch evolution and the origin of vertebrates.</title>
        <authorList>
            <person name="Hara Y"/>
            <person name="Yamaguchi K"/>
            <person name="Onimaru K"/>
            <person name="Kadota M"/>
            <person name="Koyanagi M"/>
            <person name="Keeley SD"/>
            <person name="Tatsumi K"/>
            <person name="Tanaka K"/>
            <person name="Motone F"/>
            <person name="Kageyama Y"/>
            <person name="Nozu R"/>
            <person name="Adachi N"/>
            <person name="Nishimura O"/>
            <person name="Nakagawa R"/>
            <person name="Tanegashima C"/>
            <person name="Kiyatake I"/>
            <person name="Matsumoto R"/>
            <person name="Murakumo K"/>
            <person name="Nishida K"/>
            <person name="Terakita A"/>
            <person name="Kuratani S"/>
            <person name="Sato K"/>
            <person name="Hyodo S Kuraku.S."/>
        </authorList>
    </citation>
    <scope>NUCLEOTIDE SEQUENCE [LARGE SCALE GENOMIC DNA]</scope>
</reference>
<accession>A0A401P7I1</accession>